<gene>
    <name evidence="3" type="ORF">UFOPK1909_00513</name>
</gene>
<evidence type="ECO:0000256" key="1">
    <source>
        <dbReference type="SAM" id="Phobius"/>
    </source>
</evidence>
<feature type="domain" description="DUF1468" evidence="2">
    <location>
        <begin position="18"/>
        <end position="157"/>
    </location>
</feature>
<dbReference type="Pfam" id="PF07331">
    <property type="entry name" value="TctB"/>
    <property type="match status" value="1"/>
</dbReference>
<sequence>MSSNLKQAAKGELVFTSFLFLAALIILWDTYSIVESNVAGVIGPKVFAYAIGAMMLVLSSIQLFSVARGNLGQPEEIEGGVKIEKPNWVALAILVAGIMVHIFLLEIVGFIISGALLFFAVAWALGERRWIRLAILSAALAAIIYFVFTEGLQLDLPWGFNFSGADEAAQVEEW</sequence>
<dbReference type="AlphaFoldDB" id="A0A6J6I1L7"/>
<feature type="transmembrane region" description="Helical" evidence="1">
    <location>
        <begin position="12"/>
        <end position="34"/>
    </location>
</feature>
<organism evidence="3">
    <name type="scientific">freshwater metagenome</name>
    <dbReference type="NCBI Taxonomy" id="449393"/>
    <lineage>
        <taxon>unclassified sequences</taxon>
        <taxon>metagenomes</taxon>
        <taxon>ecological metagenomes</taxon>
    </lineage>
</organism>
<feature type="transmembrane region" description="Helical" evidence="1">
    <location>
        <begin position="88"/>
        <end position="118"/>
    </location>
</feature>
<evidence type="ECO:0000313" key="3">
    <source>
        <dbReference type="EMBL" id="CAB4620301.1"/>
    </source>
</evidence>
<dbReference type="EMBL" id="CAEZVD010000038">
    <property type="protein sequence ID" value="CAB4620301.1"/>
    <property type="molecule type" value="Genomic_DNA"/>
</dbReference>
<protein>
    <submittedName>
        <fullName evidence="3">Unannotated protein</fullName>
    </submittedName>
</protein>
<evidence type="ECO:0000259" key="2">
    <source>
        <dbReference type="Pfam" id="PF07331"/>
    </source>
</evidence>
<proteinExistence type="predicted"/>
<dbReference type="InterPro" id="IPR009936">
    <property type="entry name" value="DUF1468"/>
</dbReference>
<feature type="transmembrane region" description="Helical" evidence="1">
    <location>
        <begin position="46"/>
        <end position="67"/>
    </location>
</feature>
<reference evidence="3" key="1">
    <citation type="submission" date="2020-05" db="EMBL/GenBank/DDBJ databases">
        <authorList>
            <person name="Chiriac C."/>
            <person name="Salcher M."/>
            <person name="Ghai R."/>
            <person name="Kavagutti S V."/>
        </authorList>
    </citation>
    <scope>NUCLEOTIDE SEQUENCE</scope>
</reference>
<accession>A0A6J6I1L7</accession>
<keyword evidence="1" id="KW-1133">Transmembrane helix</keyword>
<keyword evidence="1" id="KW-0472">Membrane</keyword>
<feature type="transmembrane region" description="Helical" evidence="1">
    <location>
        <begin position="130"/>
        <end position="148"/>
    </location>
</feature>
<keyword evidence="1" id="KW-0812">Transmembrane</keyword>
<name>A0A6J6I1L7_9ZZZZ</name>